<dbReference type="GO" id="GO:0008270">
    <property type="term" value="F:zinc ion binding"/>
    <property type="evidence" value="ECO:0007669"/>
    <property type="project" value="UniProtKB-UniRule"/>
</dbReference>
<dbReference type="InterPro" id="IPR034039">
    <property type="entry name" value="ZnMP_hatching_enz"/>
</dbReference>
<dbReference type="STRING" id="8496.A0A151MBB9"/>
<keyword evidence="5" id="KW-0677">Repeat</keyword>
<keyword evidence="3 14" id="KW-0479">Metal-binding</keyword>
<dbReference type="PROSITE" id="PS01180">
    <property type="entry name" value="CUB"/>
    <property type="match status" value="2"/>
</dbReference>
<dbReference type="Gene3D" id="3.40.390.10">
    <property type="entry name" value="Collagenase (Catalytic Domain)"/>
    <property type="match status" value="1"/>
</dbReference>
<dbReference type="SMART" id="SM00042">
    <property type="entry name" value="CUB"/>
    <property type="match status" value="2"/>
</dbReference>
<evidence type="ECO:0000256" key="15">
    <source>
        <dbReference type="RuleBase" id="RU361183"/>
    </source>
</evidence>
<evidence type="ECO:0000256" key="13">
    <source>
        <dbReference type="PROSITE-ProRule" id="PRU00059"/>
    </source>
</evidence>
<gene>
    <name evidence="18" type="ORF">Y1Q_0000485</name>
</gene>
<dbReference type="InterPro" id="IPR001506">
    <property type="entry name" value="Peptidase_M12A"/>
</dbReference>
<dbReference type="InterPro" id="IPR006026">
    <property type="entry name" value="Peptidase_Metallo"/>
</dbReference>
<dbReference type="Gene3D" id="2.60.120.290">
    <property type="entry name" value="Spermadhesin, CUB domain"/>
    <property type="match status" value="2"/>
</dbReference>
<proteinExistence type="predicted"/>
<dbReference type="CDD" id="cd00041">
    <property type="entry name" value="CUB"/>
    <property type="match status" value="2"/>
</dbReference>
<dbReference type="Pfam" id="PF01400">
    <property type="entry name" value="Astacin"/>
    <property type="match status" value="1"/>
</dbReference>
<keyword evidence="4" id="KW-0732">Signal</keyword>
<dbReference type="FunFam" id="3.40.390.10:FF:000040">
    <property type="entry name" value="Metalloendopeptidase"/>
    <property type="match status" value="1"/>
</dbReference>
<evidence type="ECO:0000256" key="1">
    <source>
        <dbReference type="ARBA" id="ARBA00022490"/>
    </source>
</evidence>
<dbReference type="CDD" id="cd04283">
    <property type="entry name" value="ZnMc_hatching_enzyme"/>
    <property type="match status" value="1"/>
</dbReference>
<dbReference type="GO" id="GO:0007338">
    <property type="term" value="P:single fertilization"/>
    <property type="evidence" value="ECO:0007669"/>
    <property type="project" value="UniProtKB-KW"/>
</dbReference>
<evidence type="ECO:0000256" key="6">
    <source>
        <dbReference type="ARBA" id="ARBA00022801"/>
    </source>
</evidence>
<evidence type="ECO:0000256" key="8">
    <source>
        <dbReference type="ARBA" id="ARBA00023049"/>
    </source>
</evidence>
<keyword evidence="2 14" id="KW-0645">Protease</keyword>
<keyword evidence="1" id="KW-0963">Cytoplasm</keyword>
<evidence type="ECO:0000256" key="12">
    <source>
        <dbReference type="ARBA" id="ARBA00037865"/>
    </source>
</evidence>
<dbReference type="SUPFAM" id="SSF55486">
    <property type="entry name" value="Metalloproteases ('zincins'), catalytic domain"/>
    <property type="match status" value="1"/>
</dbReference>
<dbReference type="SMART" id="SM00235">
    <property type="entry name" value="ZnMc"/>
    <property type="match status" value="1"/>
</dbReference>
<dbReference type="GO" id="GO:0060473">
    <property type="term" value="C:cortical granule"/>
    <property type="evidence" value="ECO:0007669"/>
    <property type="project" value="UniProtKB-SubCell"/>
</dbReference>
<dbReference type="InterPro" id="IPR024079">
    <property type="entry name" value="MetalloPept_cat_dom_sf"/>
</dbReference>
<feature type="binding site" evidence="14">
    <location>
        <position position="180"/>
    </location>
    <ligand>
        <name>Zn(2+)</name>
        <dbReference type="ChEBI" id="CHEBI:29105"/>
        <note>catalytic</note>
    </ligand>
</feature>
<feature type="domain" description="Peptidase M12A" evidence="17">
    <location>
        <begin position="75"/>
        <end position="271"/>
    </location>
</feature>
<dbReference type="Proteomes" id="UP000050525">
    <property type="component" value="Unassembled WGS sequence"/>
</dbReference>
<dbReference type="AlphaFoldDB" id="A0A151MBB9"/>
<accession>A0A151MBB9</accession>
<evidence type="ECO:0000256" key="7">
    <source>
        <dbReference type="ARBA" id="ARBA00022833"/>
    </source>
</evidence>
<organism evidence="18 19">
    <name type="scientific">Alligator mississippiensis</name>
    <name type="common">American alligator</name>
    <dbReference type="NCBI Taxonomy" id="8496"/>
    <lineage>
        <taxon>Eukaryota</taxon>
        <taxon>Metazoa</taxon>
        <taxon>Chordata</taxon>
        <taxon>Craniata</taxon>
        <taxon>Vertebrata</taxon>
        <taxon>Euteleostomi</taxon>
        <taxon>Archelosauria</taxon>
        <taxon>Archosauria</taxon>
        <taxon>Crocodylia</taxon>
        <taxon>Alligatoridae</taxon>
        <taxon>Alligatorinae</taxon>
        <taxon>Alligator</taxon>
    </lineage>
</organism>
<evidence type="ECO:0000256" key="11">
    <source>
        <dbReference type="ARBA" id="ARBA00023329"/>
    </source>
</evidence>
<keyword evidence="7 14" id="KW-0862">Zinc</keyword>
<keyword evidence="8 14" id="KW-0482">Metalloprotease</keyword>
<feature type="domain" description="CUB" evidence="16">
    <location>
        <begin position="273"/>
        <end position="385"/>
    </location>
</feature>
<dbReference type="PIRSF" id="PIRSF038057">
    <property type="entry name" value="Hatching_enzyme_Uvs2"/>
    <property type="match status" value="1"/>
</dbReference>
<dbReference type="PANTHER" id="PTHR10127">
    <property type="entry name" value="DISCOIDIN, CUB, EGF, LAMININ , AND ZINC METALLOPROTEASE DOMAIN CONTAINING"/>
    <property type="match status" value="1"/>
</dbReference>
<feature type="active site" evidence="14">
    <location>
        <position position="171"/>
    </location>
</feature>
<comment type="caution">
    <text evidence="13">Lacks conserved residue(s) required for the propagation of feature annotation.</text>
</comment>
<dbReference type="PANTHER" id="PTHR10127:SF899">
    <property type="entry name" value="ASTACIN-LIKE METALLOENDOPEPTIDASE-RELATED"/>
    <property type="match status" value="1"/>
</dbReference>
<dbReference type="EC" id="3.4.24.-" evidence="15"/>
<evidence type="ECO:0000256" key="2">
    <source>
        <dbReference type="ARBA" id="ARBA00022670"/>
    </source>
</evidence>
<evidence type="ECO:0000256" key="5">
    <source>
        <dbReference type="ARBA" id="ARBA00022737"/>
    </source>
</evidence>
<evidence type="ECO:0000259" key="16">
    <source>
        <dbReference type="PROSITE" id="PS01180"/>
    </source>
</evidence>
<feature type="binding site" evidence="14">
    <location>
        <position position="174"/>
    </location>
    <ligand>
        <name>Zn(2+)</name>
        <dbReference type="ChEBI" id="CHEBI:29105"/>
        <note>catalytic</note>
    </ligand>
</feature>
<dbReference type="GO" id="GO:0004222">
    <property type="term" value="F:metalloendopeptidase activity"/>
    <property type="evidence" value="ECO:0007669"/>
    <property type="project" value="UniProtKB-UniRule"/>
</dbReference>
<evidence type="ECO:0000313" key="18">
    <source>
        <dbReference type="EMBL" id="KYO21792.1"/>
    </source>
</evidence>
<keyword evidence="6 14" id="KW-0378">Hydrolase</keyword>
<evidence type="ECO:0000256" key="10">
    <source>
        <dbReference type="ARBA" id="ARBA00023279"/>
    </source>
</evidence>
<dbReference type="InterPro" id="IPR000859">
    <property type="entry name" value="CUB_dom"/>
</dbReference>
<dbReference type="FunFam" id="2.60.120.290:FF:000005">
    <property type="entry name" value="Procollagen C-endopeptidase enhancer 1"/>
    <property type="match status" value="1"/>
</dbReference>
<evidence type="ECO:0000256" key="9">
    <source>
        <dbReference type="ARBA" id="ARBA00023157"/>
    </source>
</evidence>
<dbReference type="InterPro" id="IPR035914">
    <property type="entry name" value="Sperma_CUB_dom_sf"/>
</dbReference>
<dbReference type="InterPro" id="IPR017370">
    <property type="entry name" value="Hatching_enzyme_Uvs2-like"/>
</dbReference>
<comment type="subcellular location">
    <subcellularLocation>
        <location evidence="12">Cytoplasmic vesicle</location>
        <location evidence="12">Secretory vesicle</location>
        <location evidence="12">Cortical granule</location>
    </subcellularLocation>
</comment>
<dbReference type="PRINTS" id="PR00480">
    <property type="entry name" value="ASTACIN"/>
</dbReference>
<dbReference type="GO" id="GO:0006508">
    <property type="term" value="P:proteolysis"/>
    <property type="evidence" value="ECO:0007669"/>
    <property type="project" value="UniProtKB-KW"/>
</dbReference>
<dbReference type="EMBL" id="AKHW03006283">
    <property type="protein sequence ID" value="KYO21792.1"/>
    <property type="molecule type" value="Genomic_DNA"/>
</dbReference>
<comment type="cofactor">
    <cofactor evidence="14 15">
        <name>Zn(2+)</name>
        <dbReference type="ChEBI" id="CHEBI:29105"/>
    </cofactor>
    <text evidence="14 15">Binds 1 zinc ion per subunit.</text>
</comment>
<evidence type="ECO:0000256" key="14">
    <source>
        <dbReference type="PROSITE-ProRule" id="PRU01211"/>
    </source>
</evidence>
<dbReference type="PROSITE" id="PS51864">
    <property type="entry name" value="ASTACIN"/>
    <property type="match status" value="1"/>
</dbReference>
<evidence type="ECO:0000313" key="19">
    <source>
        <dbReference type="Proteomes" id="UP000050525"/>
    </source>
</evidence>
<evidence type="ECO:0000256" key="3">
    <source>
        <dbReference type="ARBA" id="ARBA00022723"/>
    </source>
</evidence>
<name>A0A151MBB9_ALLMI</name>
<dbReference type="FunFam" id="2.60.120.290:FF:000013">
    <property type="entry name" value="Membrane frizzled-related protein"/>
    <property type="match status" value="1"/>
</dbReference>
<reference evidence="18 19" key="1">
    <citation type="journal article" date="2012" name="Genome Biol.">
        <title>Sequencing three crocodilian genomes to illuminate the evolution of archosaurs and amniotes.</title>
        <authorList>
            <person name="St John J.A."/>
            <person name="Braun E.L."/>
            <person name="Isberg S.R."/>
            <person name="Miles L.G."/>
            <person name="Chong A.Y."/>
            <person name="Gongora J."/>
            <person name="Dalzell P."/>
            <person name="Moran C."/>
            <person name="Bed'hom B."/>
            <person name="Abzhanov A."/>
            <person name="Burgess S.C."/>
            <person name="Cooksey A.M."/>
            <person name="Castoe T.A."/>
            <person name="Crawford N.G."/>
            <person name="Densmore L.D."/>
            <person name="Drew J.C."/>
            <person name="Edwards S.V."/>
            <person name="Faircloth B.C."/>
            <person name="Fujita M.K."/>
            <person name="Greenwold M.J."/>
            <person name="Hoffmann F.G."/>
            <person name="Howard J.M."/>
            <person name="Iguchi T."/>
            <person name="Janes D.E."/>
            <person name="Khan S.Y."/>
            <person name="Kohno S."/>
            <person name="de Koning A.J."/>
            <person name="Lance S.L."/>
            <person name="McCarthy F.M."/>
            <person name="McCormack J.E."/>
            <person name="Merchant M.E."/>
            <person name="Peterson D.G."/>
            <person name="Pollock D.D."/>
            <person name="Pourmand N."/>
            <person name="Raney B.J."/>
            <person name="Roessler K.A."/>
            <person name="Sanford J.R."/>
            <person name="Sawyer R.H."/>
            <person name="Schmidt C.J."/>
            <person name="Triplett E.W."/>
            <person name="Tuberville T.D."/>
            <person name="Venegas-Anaya M."/>
            <person name="Howard J.T."/>
            <person name="Jarvis E.D."/>
            <person name="Guillette L.J.Jr."/>
            <person name="Glenn T.C."/>
            <person name="Green R.E."/>
            <person name="Ray D.A."/>
        </authorList>
    </citation>
    <scope>NUCLEOTIDE SEQUENCE [LARGE SCALE GENOMIC DNA]</scope>
    <source>
        <strain evidence="18">KSC_2009_1</strain>
    </source>
</reference>
<evidence type="ECO:0000256" key="4">
    <source>
        <dbReference type="ARBA" id="ARBA00022729"/>
    </source>
</evidence>
<comment type="caution">
    <text evidence="18">The sequence shown here is derived from an EMBL/GenBank/DDBJ whole genome shotgun (WGS) entry which is preliminary data.</text>
</comment>
<evidence type="ECO:0000259" key="17">
    <source>
        <dbReference type="PROSITE" id="PS51864"/>
    </source>
</evidence>
<keyword evidence="19" id="KW-1185">Reference proteome</keyword>
<keyword evidence="11" id="KW-0968">Cytoplasmic vesicle</keyword>
<sequence>MHCGGPLSGQGCSLPEQLGKKPSSGTQCWSSSTMTSCTVDSSFAVGKPVQVATRNNEADTVLYESDIVLRRQKRSAMNCDCFWPKSQDGLVKIPVNVSSDFSVTERAWIVEAMQEFNTLTCVRFVNRTTESSYIKVVPGQNCWSFFGKIGGAQTVALMKNGCMSKGAIQHELNHALGFIHEQSRSDRDNYVRIMWEYIMAGEQENFGKVNSNNLGLPYDYFSVMHYGAYAFSNTSGKATIIPIPDPSVPIGQRYGLSNLDVAKINKIYNCNRCSSVLPNVNGTFSSANYPAPYPDNSNCLWLIRIPQNKVFLQFQEFGLQSSPDCALDYVRIYDGSNRNARVLLDKYCGVAPLPALVASGHMMLIEFVSDMAIAGTGFTASYSHVKCGGTFTNAYGVITSPNYPNKYPKNQDCFWIVGAPPGYQIFLKVVFFELEDIDECRYDYLVIHNGSRPTSPAVGPYCGTMKIPEFTSTENFVLVEFHSDIVWVFHGFMINYTFVTPS</sequence>
<feature type="binding site" evidence="14">
    <location>
        <position position="170"/>
    </location>
    <ligand>
        <name>Zn(2+)</name>
        <dbReference type="ChEBI" id="CHEBI:29105"/>
        <note>catalytic</note>
    </ligand>
</feature>
<dbReference type="Pfam" id="PF00431">
    <property type="entry name" value="CUB"/>
    <property type="match status" value="2"/>
</dbReference>
<keyword evidence="10" id="KW-0278">Fertilization</keyword>
<protein>
    <recommendedName>
        <fullName evidence="15">Metalloendopeptidase</fullName>
        <ecNumber evidence="15">3.4.24.-</ecNumber>
    </recommendedName>
</protein>
<dbReference type="SUPFAM" id="SSF49854">
    <property type="entry name" value="Spermadhesin, CUB domain"/>
    <property type="match status" value="2"/>
</dbReference>
<feature type="domain" description="CUB" evidence="16">
    <location>
        <begin position="387"/>
        <end position="499"/>
    </location>
</feature>
<keyword evidence="9" id="KW-1015">Disulfide bond</keyword>